<dbReference type="NCBIfam" id="TIGR01725">
    <property type="entry name" value="phge_HK97_gp10"/>
    <property type="match status" value="1"/>
</dbReference>
<protein>
    <submittedName>
        <fullName evidence="1">HK97 gp10 family phage protein</fullName>
    </submittedName>
</protein>
<accession>A0A974BIG6</accession>
<name>A0A974BIG6_SEDHY</name>
<reference evidence="1" key="1">
    <citation type="submission" date="2020-07" db="EMBL/GenBank/DDBJ databases">
        <title>Genomic analysis of a strain of Sedimentibacter Hydroxybenzoicus DSM7310.</title>
        <authorList>
            <person name="Ma S."/>
        </authorList>
    </citation>
    <scope>NUCLEOTIDE SEQUENCE</scope>
    <source>
        <strain evidence="1">DSM 7310</strain>
    </source>
</reference>
<proteinExistence type="predicted"/>
<gene>
    <name evidence="1" type="ORF">HZF24_04505</name>
</gene>
<dbReference type="Pfam" id="PF04883">
    <property type="entry name" value="HK97-gp10_like"/>
    <property type="match status" value="1"/>
</dbReference>
<comment type="caution">
    <text evidence="1">The sequence shown here is derived from an EMBL/GenBank/DDBJ whole genome shotgun (WGS) entry which is preliminary data.</text>
</comment>
<evidence type="ECO:0000313" key="2">
    <source>
        <dbReference type="Proteomes" id="UP000611629"/>
    </source>
</evidence>
<dbReference type="RefSeq" id="WP_179237076.1">
    <property type="nucleotide sequence ID" value="NZ_JACBNQ010000002.1"/>
</dbReference>
<dbReference type="Proteomes" id="UP000611629">
    <property type="component" value="Unassembled WGS sequence"/>
</dbReference>
<dbReference type="InterPro" id="IPR010064">
    <property type="entry name" value="HK97-gp10_tail"/>
</dbReference>
<dbReference type="AlphaFoldDB" id="A0A974BIG6"/>
<keyword evidence="2" id="KW-1185">Reference proteome</keyword>
<dbReference type="EMBL" id="JACBNQ010000002">
    <property type="protein sequence ID" value="NYB73397.1"/>
    <property type="molecule type" value="Genomic_DNA"/>
</dbReference>
<sequence>MAGEVYLNIKEVVDKLLPEALQQGLEAVGQLIENEAKANCPHDDGQLRASITHQVSDELDKVSIGSNLEYAPYIHQGTGLYAAEGDGRKEVPWRYQDAKGEWHTTKGQKPQPFLRDAIDKNMDKLTKPFENLLNRQNKGD</sequence>
<organism evidence="1 2">
    <name type="scientific">Sedimentibacter hydroxybenzoicus DSM 7310</name>
    <dbReference type="NCBI Taxonomy" id="1123245"/>
    <lineage>
        <taxon>Bacteria</taxon>
        <taxon>Bacillati</taxon>
        <taxon>Bacillota</taxon>
        <taxon>Tissierellia</taxon>
        <taxon>Sedimentibacter</taxon>
    </lineage>
</organism>
<evidence type="ECO:0000313" key="1">
    <source>
        <dbReference type="EMBL" id="NYB73397.1"/>
    </source>
</evidence>